<gene>
    <name evidence="2" type="primary">gb25706</name>
    <name evidence="2" type="ORF">PR202_gb25706</name>
</gene>
<sequence length="244" mass="26283">MAAKQCRVARPAWHLPARAEPTHLVAWTSSLFVQTKSLPLAFKRRESTVFPEVGAAIGTSIPATNSTPSSIPASGHLPKALRTGSILLGSGSRIRTSGTRRPPPSAARPRRSPPCRVAQRLQSASPSNSSCRAAFVGLRSSPRGAEPCQPRLRPQQPRRRLAPRPCRSRSTVSAAGAVPVVALPPRDRSKVLRRLHSIPHPLPQRAAPNRAFFLNHGRVSCRHPDAICSSSGEPRFPLSQFTGA</sequence>
<feature type="region of interest" description="Disordered" evidence="1">
    <location>
        <begin position="140"/>
        <end position="164"/>
    </location>
</feature>
<feature type="compositionally biased region" description="Low complexity" evidence="1">
    <location>
        <begin position="89"/>
        <end position="100"/>
    </location>
</feature>
<comment type="caution">
    <text evidence="2">The sequence shown here is derived from an EMBL/GenBank/DDBJ whole genome shotgun (WGS) entry which is preliminary data.</text>
</comment>
<accession>A0AAV5FQU2</accession>
<dbReference type="Proteomes" id="UP001054889">
    <property type="component" value="Unassembled WGS sequence"/>
</dbReference>
<reference evidence="2" key="2">
    <citation type="submission" date="2021-12" db="EMBL/GenBank/DDBJ databases">
        <title>Resequencing data analysis of finger millet.</title>
        <authorList>
            <person name="Hatakeyama M."/>
            <person name="Aluri S."/>
            <person name="Balachadran M.T."/>
            <person name="Sivarajan S.R."/>
            <person name="Poveda L."/>
            <person name="Shimizu-Inatsugi R."/>
            <person name="Schlapbach R."/>
            <person name="Sreeman S.M."/>
            <person name="Shimizu K.K."/>
        </authorList>
    </citation>
    <scope>NUCLEOTIDE SEQUENCE</scope>
</reference>
<organism evidence="2 3">
    <name type="scientific">Eleusine coracana subsp. coracana</name>
    <dbReference type="NCBI Taxonomy" id="191504"/>
    <lineage>
        <taxon>Eukaryota</taxon>
        <taxon>Viridiplantae</taxon>
        <taxon>Streptophyta</taxon>
        <taxon>Embryophyta</taxon>
        <taxon>Tracheophyta</taxon>
        <taxon>Spermatophyta</taxon>
        <taxon>Magnoliopsida</taxon>
        <taxon>Liliopsida</taxon>
        <taxon>Poales</taxon>
        <taxon>Poaceae</taxon>
        <taxon>PACMAD clade</taxon>
        <taxon>Chloridoideae</taxon>
        <taxon>Cynodonteae</taxon>
        <taxon>Eleusininae</taxon>
        <taxon>Eleusine</taxon>
    </lineage>
</organism>
<name>A0AAV5FQU2_ELECO</name>
<evidence type="ECO:0000313" key="2">
    <source>
        <dbReference type="EMBL" id="GJN36810.1"/>
    </source>
</evidence>
<reference evidence="2" key="1">
    <citation type="journal article" date="2018" name="DNA Res.">
        <title>Multiple hybrid de novo genome assembly of finger millet, an orphan allotetraploid crop.</title>
        <authorList>
            <person name="Hatakeyama M."/>
            <person name="Aluri S."/>
            <person name="Balachadran M.T."/>
            <person name="Sivarajan S.R."/>
            <person name="Patrignani A."/>
            <person name="Gruter S."/>
            <person name="Poveda L."/>
            <person name="Shimizu-Inatsugi R."/>
            <person name="Baeten J."/>
            <person name="Francoijs K.J."/>
            <person name="Nataraja K.N."/>
            <person name="Reddy Y.A.N."/>
            <person name="Phadnis S."/>
            <person name="Ravikumar R.L."/>
            <person name="Schlapbach R."/>
            <person name="Sreeman S.M."/>
            <person name="Shimizu K.K."/>
        </authorList>
    </citation>
    <scope>NUCLEOTIDE SEQUENCE</scope>
</reference>
<evidence type="ECO:0000313" key="3">
    <source>
        <dbReference type="Proteomes" id="UP001054889"/>
    </source>
</evidence>
<dbReference type="AlphaFoldDB" id="A0AAV5FQU2"/>
<proteinExistence type="predicted"/>
<protein>
    <submittedName>
        <fullName evidence="2">Uncharacterized protein</fullName>
    </submittedName>
</protein>
<dbReference type="EMBL" id="BQKI01000090">
    <property type="protein sequence ID" value="GJN36810.1"/>
    <property type="molecule type" value="Genomic_DNA"/>
</dbReference>
<keyword evidence="3" id="KW-1185">Reference proteome</keyword>
<feature type="region of interest" description="Disordered" evidence="1">
    <location>
        <begin position="86"/>
        <end position="116"/>
    </location>
</feature>
<evidence type="ECO:0000256" key="1">
    <source>
        <dbReference type="SAM" id="MobiDB-lite"/>
    </source>
</evidence>